<keyword evidence="3" id="KW-1003">Cell membrane</keyword>
<evidence type="ECO:0000256" key="4">
    <source>
        <dbReference type="ARBA" id="ARBA00022692"/>
    </source>
</evidence>
<feature type="transmembrane region" description="Helical" evidence="8">
    <location>
        <begin position="407"/>
        <end position="430"/>
    </location>
</feature>
<proteinExistence type="inferred from homology"/>
<dbReference type="Pfam" id="PF00662">
    <property type="entry name" value="Proton_antipo_N"/>
    <property type="match status" value="1"/>
</dbReference>
<dbReference type="PANTHER" id="PTHR42703:SF1">
    <property type="entry name" value="NA(+)_H(+) ANTIPORTER SUBUNIT D1"/>
    <property type="match status" value="1"/>
</dbReference>
<keyword evidence="12" id="KW-1185">Reference proteome</keyword>
<comment type="caution">
    <text evidence="11">The sequence shown here is derived from an EMBL/GenBank/DDBJ whole genome shotgun (WGS) entry which is preliminary data.</text>
</comment>
<comment type="subcellular location">
    <subcellularLocation>
        <location evidence="1">Cell membrane</location>
        <topology evidence="1">Multi-pass membrane protein</topology>
    </subcellularLocation>
    <subcellularLocation>
        <location evidence="7">Membrane</location>
        <topology evidence="7">Multi-pass membrane protein</topology>
    </subcellularLocation>
</comment>
<feature type="transmembrane region" description="Helical" evidence="8">
    <location>
        <begin position="521"/>
        <end position="542"/>
    </location>
</feature>
<evidence type="ECO:0000313" key="12">
    <source>
        <dbReference type="Proteomes" id="UP001596524"/>
    </source>
</evidence>
<feature type="domain" description="NADH:quinone oxidoreductase/Mrp antiporter transmembrane" evidence="9">
    <location>
        <begin position="134"/>
        <end position="422"/>
    </location>
</feature>
<feature type="transmembrane region" description="Helical" evidence="8">
    <location>
        <begin position="81"/>
        <end position="102"/>
    </location>
</feature>
<dbReference type="PANTHER" id="PTHR42703">
    <property type="entry name" value="NADH DEHYDROGENASE"/>
    <property type="match status" value="1"/>
</dbReference>
<evidence type="ECO:0000256" key="1">
    <source>
        <dbReference type="ARBA" id="ARBA00004651"/>
    </source>
</evidence>
<dbReference type="PRINTS" id="PR01437">
    <property type="entry name" value="NUOXDRDTASE4"/>
</dbReference>
<dbReference type="InterPro" id="IPR001516">
    <property type="entry name" value="Proton_antipo_N"/>
</dbReference>
<dbReference type="Pfam" id="PF00361">
    <property type="entry name" value="Proton_antipo_M"/>
    <property type="match status" value="1"/>
</dbReference>
<evidence type="ECO:0000256" key="7">
    <source>
        <dbReference type="RuleBase" id="RU000320"/>
    </source>
</evidence>
<evidence type="ECO:0000313" key="11">
    <source>
        <dbReference type="EMBL" id="MFC7359853.1"/>
    </source>
</evidence>
<dbReference type="NCBIfam" id="NF009308">
    <property type="entry name" value="PRK12665.1"/>
    <property type="match status" value="1"/>
</dbReference>
<dbReference type="InterPro" id="IPR050586">
    <property type="entry name" value="CPA3_Na-H_Antiporter_D"/>
</dbReference>
<accession>A0ABW2MYQ2</accession>
<feature type="transmembrane region" description="Helical" evidence="8">
    <location>
        <begin position="138"/>
        <end position="157"/>
    </location>
</feature>
<feature type="transmembrane region" description="Helical" evidence="8">
    <location>
        <begin position="364"/>
        <end position="387"/>
    </location>
</feature>
<feature type="transmembrane region" description="Helical" evidence="8">
    <location>
        <begin position="169"/>
        <end position="191"/>
    </location>
</feature>
<keyword evidence="4 7" id="KW-0812">Transmembrane</keyword>
<evidence type="ECO:0000256" key="2">
    <source>
        <dbReference type="ARBA" id="ARBA00005346"/>
    </source>
</evidence>
<dbReference type="InterPro" id="IPR003918">
    <property type="entry name" value="NADH_UbQ_OxRdtase"/>
</dbReference>
<keyword evidence="5 8" id="KW-1133">Transmembrane helix</keyword>
<evidence type="ECO:0000256" key="8">
    <source>
        <dbReference type="SAM" id="Phobius"/>
    </source>
</evidence>
<evidence type="ECO:0000259" key="9">
    <source>
        <dbReference type="Pfam" id="PF00361"/>
    </source>
</evidence>
<keyword evidence="6 8" id="KW-0472">Membrane</keyword>
<sequence length="568" mass="60012">MSNAMTLLVPLPVILPLLGAGAALMLSGRPRAQRTVSLSVLTAVVAIAAVLLVRADQHGPQVAWLGAWTPPLGISLVADRLSALMLLVSAVVTLLVFAYSVGQGMTGDAREAPVSIYHPTFLVLVAGVSNAFLAGDLFNLFVSFEMLLFASYVLLTLGGTATRIRAGTIYVVVNMLSSSLFLISIAAVYAATGSLNLAQLAQRIEELPDAVSLTLQLLLLVTFSVKAAVFPLSLWLPDSYPTAPAPVTAVFAGLLTKVGVYAILRMQTLLFPDSPLTDLLLWAALVTMVIGILGAVAQSDIKRMLSFTLVSHIGYMIFGIGLATEAGISGAVFYVAHHITIQTALFLVVGLIERRAGSTALLRLGGLARLAPVLGILFFVPAMNLAGIPPMSGFLGKVGLLQAGLEAGTPLAVALVAGGVVTSLLTLYAVAKTWTIAFWRTPEQAHETAQALPNPGEEADTQHPSVTMVRHRGHVHVGGTAYAPFDLEAARRVRDDDEPDRDLYQLLRDDQLPDRLPPSMVLPTAALVAFSLAFTLVAGPLFGYTDRTAKDLLQRSPYVDAVLGGGSR</sequence>
<feature type="transmembrane region" description="Helical" evidence="8">
    <location>
        <begin position="243"/>
        <end position="264"/>
    </location>
</feature>
<feature type="domain" description="NADH-Ubiquinone oxidoreductase (complex I) chain 5 N-terminal" evidence="10">
    <location>
        <begin position="72"/>
        <end position="102"/>
    </location>
</feature>
<feature type="transmembrane region" description="Helical" evidence="8">
    <location>
        <begin position="330"/>
        <end position="352"/>
    </location>
</feature>
<name>A0ABW2MYQ2_9ACTN</name>
<evidence type="ECO:0000256" key="3">
    <source>
        <dbReference type="ARBA" id="ARBA00022475"/>
    </source>
</evidence>
<feature type="transmembrane region" description="Helical" evidence="8">
    <location>
        <begin position="38"/>
        <end position="55"/>
    </location>
</feature>
<feature type="transmembrane region" description="Helical" evidence="8">
    <location>
        <begin position="114"/>
        <end position="132"/>
    </location>
</feature>
<dbReference type="Proteomes" id="UP001596524">
    <property type="component" value="Unassembled WGS sequence"/>
</dbReference>
<evidence type="ECO:0000256" key="5">
    <source>
        <dbReference type="ARBA" id="ARBA00022989"/>
    </source>
</evidence>
<dbReference type="EMBL" id="JBHTCH010000004">
    <property type="protein sequence ID" value="MFC7359853.1"/>
    <property type="molecule type" value="Genomic_DNA"/>
</dbReference>
<comment type="similarity">
    <text evidence="2">Belongs to the CPA3 antiporters (TC 2.A.63) subunit D family.</text>
</comment>
<feature type="transmembrane region" description="Helical" evidence="8">
    <location>
        <begin position="6"/>
        <end position="26"/>
    </location>
</feature>
<protein>
    <submittedName>
        <fullName evidence="11">Na+/H+ antiporter subunit D</fullName>
    </submittedName>
</protein>
<feature type="transmembrane region" description="Helical" evidence="8">
    <location>
        <begin position="304"/>
        <end position="324"/>
    </location>
</feature>
<feature type="transmembrane region" description="Helical" evidence="8">
    <location>
        <begin position="279"/>
        <end position="297"/>
    </location>
</feature>
<evidence type="ECO:0000256" key="6">
    <source>
        <dbReference type="ARBA" id="ARBA00023136"/>
    </source>
</evidence>
<feature type="transmembrane region" description="Helical" evidence="8">
    <location>
        <begin position="211"/>
        <end position="236"/>
    </location>
</feature>
<dbReference type="RefSeq" id="WP_255889967.1">
    <property type="nucleotide sequence ID" value="NZ_JAFMZM010000002.1"/>
</dbReference>
<organism evidence="11 12">
    <name type="scientific">Nocardioides astragali</name>
    <dbReference type="NCBI Taxonomy" id="1776736"/>
    <lineage>
        <taxon>Bacteria</taxon>
        <taxon>Bacillati</taxon>
        <taxon>Actinomycetota</taxon>
        <taxon>Actinomycetes</taxon>
        <taxon>Propionibacteriales</taxon>
        <taxon>Nocardioidaceae</taxon>
        <taxon>Nocardioides</taxon>
    </lineage>
</organism>
<evidence type="ECO:0000259" key="10">
    <source>
        <dbReference type="Pfam" id="PF00662"/>
    </source>
</evidence>
<dbReference type="InterPro" id="IPR001750">
    <property type="entry name" value="ND/Mrp_TM"/>
</dbReference>
<reference evidence="12" key="1">
    <citation type="journal article" date="2019" name="Int. J. Syst. Evol. Microbiol.">
        <title>The Global Catalogue of Microorganisms (GCM) 10K type strain sequencing project: providing services to taxonomists for standard genome sequencing and annotation.</title>
        <authorList>
            <consortium name="The Broad Institute Genomics Platform"/>
            <consortium name="The Broad Institute Genome Sequencing Center for Infectious Disease"/>
            <person name="Wu L."/>
            <person name="Ma J."/>
        </authorList>
    </citation>
    <scope>NUCLEOTIDE SEQUENCE [LARGE SCALE GENOMIC DNA]</scope>
    <source>
        <strain evidence="12">FCH27</strain>
    </source>
</reference>
<gene>
    <name evidence="11" type="ORF">ACFQO6_06185</name>
</gene>